<accession>A0A366I8Q9</accession>
<evidence type="ECO:0000256" key="6">
    <source>
        <dbReference type="HAMAP-Rule" id="MF_01224"/>
    </source>
</evidence>
<dbReference type="SUPFAM" id="SSF55040">
    <property type="entry name" value="Molybdenum cofactor biosynthesis protein C, MoaC"/>
    <property type="match status" value="1"/>
</dbReference>
<dbReference type="GO" id="GO:0061799">
    <property type="term" value="F:cyclic pyranopterin monophosphate synthase activity"/>
    <property type="evidence" value="ECO:0007669"/>
    <property type="project" value="UniProtKB-UniRule"/>
</dbReference>
<feature type="active site" evidence="6">
    <location>
        <position position="127"/>
    </location>
</feature>
<dbReference type="Pfam" id="PF01967">
    <property type="entry name" value="MoaC"/>
    <property type="match status" value="1"/>
</dbReference>
<feature type="domain" description="Molybdopterin cofactor biosynthesis C (MoaC)" evidence="7">
    <location>
        <begin position="14"/>
        <end position="149"/>
    </location>
</feature>
<dbReference type="InterPro" id="IPR023045">
    <property type="entry name" value="MoaC"/>
</dbReference>
<dbReference type="Proteomes" id="UP000253490">
    <property type="component" value="Unassembled WGS sequence"/>
</dbReference>
<comment type="catalytic activity">
    <reaction evidence="1 6">
        <text>(8S)-3',8-cyclo-7,8-dihydroguanosine 5'-triphosphate = cyclic pyranopterin phosphate + diphosphate</text>
        <dbReference type="Rhea" id="RHEA:49580"/>
        <dbReference type="ChEBI" id="CHEBI:33019"/>
        <dbReference type="ChEBI" id="CHEBI:59648"/>
        <dbReference type="ChEBI" id="CHEBI:131766"/>
        <dbReference type="EC" id="4.6.1.17"/>
    </reaction>
</comment>
<dbReference type="HAMAP" id="MF_01224_B">
    <property type="entry name" value="MoaC_B"/>
    <property type="match status" value="1"/>
</dbReference>
<dbReference type="NCBIfam" id="NF006870">
    <property type="entry name" value="PRK09364.1"/>
    <property type="match status" value="1"/>
</dbReference>
<comment type="function">
    <text evidence="6">Catalyzes the conversion of (8S)-3',8-cyclo-7,8-dihydroguanosine 5'-triphosphate to cyclic pyranopterin monophosphate (cPMP).</text>
</comment>
<dbReference type="CDD" id="cd01420">
    <property type="entry name" value="MoaC_PE"/>
    <property type="match status" value="1"/>
</dbReference>
<dbReference type="AlphaFoldDB" id="A0A366I8Q9"/>
<keyword evidence="9" id="KW-1185">Reference proteome</keyword>
<dbReference type="EC" id="4.6.1.17" evidence="3 6"/>
<comment type="pathway">
    <text evidence="2 6">Cofactor biosynthesis; molybdopterin biosynthesis.</text>
</comment>
<gene>
    <name evidence="6" type="primary">moaC</name>
    <name evidence="8" type="ORF">DES36_10627</name>
</gene>
<dbReference type="EMBL" id="QNRX01000006">
    <property type="protein sequence ID" value="RBP65917.1"/>
    <property type="molecule type" value="Genomic_DNA"/>
</dbReference>
<proteinExistence type="inferred from homology"/>
<comment type="similarity">
    <text evidence="6">Belongs to the MoaC family.</text>
</comment>
<evidence type="ECO:0000256" key="3">
    <source>
        <dbReference type="ARBA" id="ARBA00012575"/>
    </source>
</evidence>
<dbReference type="NCBIfam" id="TIGR00581">
    <property type="entry name" value="moaC"/>
    <property type="match status" value="1"/>
</dbReference>
<evidence type="ECO:0000256" key="5">
    <source>
        <dbReference type="ARBA" id="ARBA00023239"/>
    </source>
</evidence>
<protein>
    <recommendedName>
        <fullName evidence="3 6">Cyclic pyranopterin monophosphate synthase</fullName>
        <ecNumber evidence="3 6">4.6.1.17</ecNumber>
    </recommendedName>
    <alternativeName>
        <fullName evidence="6">Molybdenum cofactor biosynthesis protein C</fullName>
    </alternativeName>
</protein>
<dbReference type="InterPro" id="IPR047594">
    <property type="entry name" value="MoaC_bact/euk"/>
</dbReference>
<evidence type="ECO:0000313" key="8">
    <source>
        <dbReference type="EMBL" id="RBP65917.1"/>
    </source>
</evidence>
<name>A0A366I8Q9_9FIRM</name>
<evidence type="ECO:0000256" key="1">
    <source>
        <dbReference type="ARBA" id="ARBA00001637"/>
    </source>
</evidence>
<dbReference type="InterPro" id="IPR002820">
    <property type="entry name" value="Mopterin_CF_biosynth-C_dom"/>
</dbReference>
<dbReference type="Gene3D" id="3.30.70.640">
    <property type="entry name" value="Molybdopterin cofactor biosynthesis C (MoaC) domain"/>
    <property type="match status" value="1"/>
</dbReference>
<reference evidence="8 9" key="1">
    <citation type="submission" date="2018-06" db="EMBL/GenBank/DDBJ databases">
        <title>Genomic Encyclopedia of Type Strains, Phase IV (KMG-IV): sequencing the most valuable type-strain genomes for metagenomic binning, comparative biology and taxonomic classification.</title>
        <authorList>
            <person name="Goeker M."/>
        </authorList>
    </citation>
    <scope>NUCLEOTIDE SEQUENCE [LARGE SCALE GENOMIC DNA]</scope>
    <source>
        <strain evidence="8 9">DSM 22112</strain>
    </source>
</reference>
<comment type="subunit">
    <text evidence="6">Homohexamer; trimer of dimers.</text>
</comment>
<comment type="caution">
    <text evidence="8">The sequence shown here is derived from an EMBL/GenBank/DDBJ whole genome shotgun (WGS) entry which is preliminary data.</text>
</comment>
<evidence type="ECO:0000256" key="4">
    <source>
        <dbReference type="ARBA" id="ARBA00023150"/>
    </source>
</evidence>
<dbReference type="GO" id="GO:0006777">
    <property type="term" value="P:Mo-molybdopterin cofactor biosynthetic process"/>
    <property type="evidence" value="ECO:0007669"/>
    <property type="project" value="UniProtKB-UniRule"/>
</dbReference>
<evidence type="ECO:0000313" key="9">
    <source>
        <dbReference type="Proteomes" id="UP000253490"/>
    </source>
</evidence>
<sequence length="156" mass="16828">MSLTHIDEKGNAKMVDVSEKQMTKREAIAVGKISMKLETLDMIIEGNTPKGDVLATARIAGIMGAKKTYELIPMCHNIPIDSVKVELKPNRAEKAIEITAIAKCTYKTGIEVEALTAVSIAALTIYDMCKAVDRGMVIGDITLVKKTGGKSGTFEK</sequence>
<evidence type="ECO:0000259" key="7">
    <source>
        <dbReference type="Pfam" id="PF01967"/>
    </source>
</evidence>
<dbReference type="UniPathway" id="UPA00344"/>
<dbReference type="InterPro" id="IPR036522">
    <property type="entry name" value="MoaC_sf"/>
</dbReference>
<keyword evidence="4 6" id="KW-0501">Molybdenum cofactor biosynthesis</keyword>
<dbReference type="PANTHER" id="PTHR22960">
    <property type="entry name" value="MOLYBDOPTERIN COFACTOR SYNTHESIS PROTEIN A"/>
    <property type="match status" value="1"/>
</dbReference>
<dbReference type="InterPro" id="IPR050105">
    <property type="entry name" value="MoCo_biosynth_MoaA/MoaC"/>
</dbReference>
<keyword evidence="5 6" id="KW-0456">Lyase</keyword>
<evidence type="ECO:0000256" key="2">
    <source>
        <dbReference type="ARBA" id="ARBA00005046"/>
    </source>
</evidence>
<comment type="caution">
    <text evidence="6">Lacks conserved residue(s) required for the propagation of feature annotation.</text>
</comment>
<dbReference type="OrthoDB" id="9794429at2"/>
<organism evidence="8 9">
    <name type="scientific">Alkalibaculum bacchi</name>
    <dbReference type="NCBI Taxonomy" id="645887"/>
    <lineage>
        <taxon>Bacteria</taxon>
        <taxon>Bacillati</taxon>
        <taxon>Bacillota</taxon>
        <taxon>Clostridia</taxon>
        <taxon>Eubacteriales</taxon>
        <taxon>Eubacteriaceae</taxon>
        <taxon>Alkalibaculum</taxon>
    </lineage>
</organism>
<feature type="binding site" evidence="6">
    <location>
        <begin position="74"/>
        <end position="76"/>
    </location>
    <ligand>
        <name>substrate</name>
    </ligand>
</feature>